<accession>A0A317Y4P8</accession>
<name>A0A317Y4P8_MAIZE</name>
<comment type="caution">
    <text evidence="1">The sequence shown here is derived from an EMBL/GenBank/DDBJ whole genome shotgun (WGS) entry which is preliminary data.</text>
</comment>
<proteinExistence type="predicted"/>
<dbReference type="EMBL" id="NCVQ01000001">
    <property type="protein sequence ID" value="PWZ53323.1"/>
    <property type="molecule type" value="Genomic_DNA"/>
</dbReference>
<gene>
    <name evidence="1" type="ORF">Zm00014a_028192</name>
</gene>
<sequence length="19" mass="2075">MCTAETEHESIRSRGLGVV</sequence>
<reference evidence="1" key="1">
    <citation type="journal article" date="2018" name="Nat. Genet.">
        <title>Extensive intraspecific gene order and gene structural variations between Mo17 and other maize genomes.</title>
        <authorList>
            <person name="Sun S."/>
            <person name="Zhou Y."/>
            <person name="Chen J."/>
            <person name="Shi J."/>
            <person name="Zhao H."/>
            <person name="Zhao H."/>
            <person name="Song W."/>
            <person name="Zhang M."/>
            <person name="Cui Y."/>
            <person name="Dong X."/>
            <person name="Liu H."/>
            <person name="Ma X."/>
            <person name="Jiao Y."/>
            <person name="Wang B."/>
            <person name="Wei X."/>
            <person name="Stein J.C."/>
            <person name="Glaubitz J.C."/>
            <person name="Lu F."/>
            <person name="Yu G."/>
            <person name="Liang C."/>
            <person name="Fengler K."/>
            <person name="Li B."/>
            <person name="Rafalski A."/>
            <person name="Schnable P.S."/>
            <person name="Ware D.H."/>
            <person name="Buckler E.S."/>
            <person name="Lai J."/>
        </authorList>
    </citation>
    <scope>NUCLEOTIDE SEQUENCE [LARGE SCALE GENOMIC DNA]</scope>
    <source>
        <tissue evidence="1">Seedling</tissue>
    </source>
</reference>
<organism evidence="1">
    <name type="scientific">Zea mays</name>
    <name type="common">Maize</name>
    <dbReference type="NCBI Taxonomy" id="4577"/>
    <lineage>
        <taxon>Eukaryota</taxon>
        <taxon>Viridiplantae</taxon>
        <taxon>Streptophyta</taxon>
        <taxon>Embryophyta</taxon>
        <taxon>Tracheophyta</taxon>
        <taxon>Spermatophyta</taxon>
        <taxon>Magnoliopsida</taxon>
        <taxon>Liliopsida</taxon>
        <taxon>Poales</taxon>
        <taxon>Poaceae</taxon>
        <taxon>PACMAD clade</taxon>
        <taxon>Panicoideae</taxon>
        <taxon>Andropogonodae</taxon>
        <taxon>Andropogoneae</taxon>
        <taxon>Tripsacinae</taxon>
        <taxon>Zea</taxon>
    </lineage>
</organism>
<protein>
    <submittedName>
        <fullName evidence="1">Uncharacterized protein</fullName>
    </submittedName>
</protein>
<dbReference type="Proteomes" id="UP000251960">
    <property type="component" value="Chromosome 1"/>
</dbReference>
<dbReference type="AlphaFoldDB" id="A0A317Y4P8"/>
<evidence type="ECO:0000313" key="1">
    <source>
        <dbReference type="EMBL" id="PWZ53323.1"/>
    </source>
</evidence>